<dbReference type="AlphaFoldDB" id="A0A6J7NG99"/>
<dbReference type="GO" id="GO:0046872">
    <property type="term" value="F:metal ion binding"/>
    <property type="evidence" value="ECO:0007669"/>
    <property type="project" value="UniProtKB-KW"/>
</dbReference>
<dbReference type="Pfam" id="PF13370">
    <property type="entry name" value="Fer4_13"/>
    <property type="match status" value="1"/>
</dbReference>
<keyword evidence="5" id="KW-0411">Iron-sulfur</keyword>
<proteinExistence type="predicted"/>
<accession>A0A6J7NG99</accession>
<dbReference type="SUPFAM" id="SSF54862">
    <property type="entry name" value="4Fe-4S ferredoxins"/>
    <property type="match status" value="1"/>
</dbReference>
<evidence type="ECO:0000256" key="2">
    <source>
        <dbReference type="ARBA" id="ARBA00022723"/>
    </source>
</evidence>
<dbReference type="InterPro" id="IPR051269">
    <property type="entry name" value="Fe-S_cluster_ET"/>
</dbReference>
<dbReference type="EMBL" id="CAEZXS010000277">
    <property type="protein sequence ID" value="CAB4716177.1"/>
    <property type="molecule type" value="Genomic_DNA"/>
</dbReference>
<dbReference type="PANTHER" id="PTHR36923:SF3">
    <property type="entry name" value="FERREDOXIN"/>
    <property type="match status" value="1"/>
</dbReference>
<gene>
    <name evidence="6" type="ORF">UFOPK2582_01676</name>
    <name evidence="7" type="ORF">UFOPK3914_01609</name>
</gene>
<reference evidence="7" key="1">
    <citation type="submission" date="2020-05" db="EMBL/GenBank/DDBJ databases">
        <authorList>
            <person name="Chiriac C."/>
            <person name="Salcher M."/>
            <person name="Ghai R."/>
            <person name="Kavagutti S V."/>
        </authorList>
    </citation>
    <scope>NUCLEOTIDE SEQUENCE</scope>
</reference>
<dbReference type="Gene3D" id="3.30.70.20">
    <property type="match status" value="1"/>
</dbReference>
<evidence type="ECO:0000256" key="3">
    <source>
        <dbReference type="ARBA" id="ARBA00022982"/>
    </source>
</evidence>
<dbReference type="GO" id="GO:0051536">
    <property type="term" value="F:iron-sulfur cluster binding"/>
    <property type="evidence" value="ECO:0007669"/>
    <property type="project" value="UniProtKB-KW"/>
</dbReference>
<evidence type="ECO:0000256" key="5">
    <source>
        <dbReference type="ARBA" id="ARBA00023014"/>
    </source>
</evidence>
<protein>
    <submittedName>
        <fullName evidence="7">Unannotated protein</fullName>
    </submittedName>
</protein>
<name>A0A6J7NG99_9ZZZZ</name>
<dbReference type="EMBL" id="CAFBOG010000181">
    <property type="protein sequence ID" value="CAB4991305.1"/>
    <property type="molecule type" value="Genomic_DNA"/>
</dbReference>
<dbReference type="PANTHER" id="PTHR36923">
    <property type="entry name" value="FERREDOXIN"/>
    <property type="match status" value="1"/>
</dbReference>
<keyword evidence="1" id="KW-0813">Transport</keyword>
<organism evidence="7">
    <name type="scientific">freshwater metagenome</name>
    <dbReference type="NCBI Taxonomy" id="449393"/>
    <lineage>
        <taxon>unclassified sequences</taxon>
        <taxon>metagenomes</taxon>
        <taxon>ecological metagenomes</taxon>
    </lineage>
</organism>
<keyword evidence="4" id="KW-0408">Iron</keyword>
<keyword evidence="3" id="KW-0249">Electron transport</keyword>
<evidence type="ECO:0000256" key="1">
    <source>
        <dbReference type="ARBA" id="ARBA00022448"/>
    </source>
</evidence>
<keyword evidence="2" id="KW-0479">Metal-binding</keyword>
<evidence type="ECO:0000313" key="6">
    <source>
        <dbReference type="EMBL" id="CAB4716177.1"/>
    </source>
</evidence>
<evidence type="ECO:0000313" key="7">
    <source>
        <dbReference type="EMBL" id="CAB4991305.1"/>
    </source>
</evidence>
<sequence length="70" mass="7726">MAEPVGLQVEINLEFCQGHGVCESEAPEVFRVNDDRQVELIDSAPGEDQRAAIELAVKYCPTRALRIIQG</sequence>
<evidence type="ECO:0000256" key="4">
    <source>
        <dbReference type="ARBA" id="ARBA00023004"/>
    </source>
</evidence>